<sequence>MGSFNTYILEFPPDSTPEDRALLVTALFQIEFAMFETTACFGTNAKNKFQAPSGDARLLKTRRYIHTRGAAID</sequence>
<dbReference type="Proteomes" id="UP000030762">
    <property type="component" value="Unassembled WGS sequence"/>
</dbReference>
<dbReference type="VEuPathDB" id="FungiDB:SDRG_12554"/>
<evidence type="ECO:0000313" key="1">
    <source>
        <dbReference type="EMBL" id="EQC29783.1"/>
    </source>
</evidence>
<name>T0RC36_SAPDV</name>
<proteinExistence type="predicted"/>
<accession>T0RC36</accession>
<dbReference type="GeneID" id="19953281"/>
<keyword evidence="2" id="KW-1185">Reference proteome</keyword>
<reference evidence="1 2" key="1">
    <citation type="submission" date="2012-04" db="EMBL/GenBank/DDBJ databases">
        <title>The Genome Sequence of Saprolegnia declina VS20.</title>
        <authorList>
            <consortium name="The Broad Institute Genome Sequencing Platform"/>
            <person name="Russ C."/>
            <person name="Nusbaum C."/>
            <person name="Tyler B."/>
            <person name="van West P."/>
            <person name="Dieguez-Uribeondo J."/>
            <person name="de Bruijn I."/>
            <person name="Tripathy S."/>
            <person name="Jiang R."/>
            <person name="Young S.K."/>
            <person name="Zeng Q."/>
            <person name="Gargeya S."/>
            <person name="Fitzgerald M."/>
            <person name="Haas B."/>
            <person name="Abouelleil A."/>
            <person name="Alvarado L."/>
            <person name="Arachchi H.M."/>
            <person name="Berlin A."/>
            <person name="Chapman S.B."/>
            <person name="Goldberg J."/>
            <person name="Griggs A."/>
            <person name="Gujja S."/>
            <person name="Hansen M."/>
            <person name="Howarth C."/>
            <person name="Imamovic A."/>
            <person name="Larimer J."/>
            <person name="McCowen C."/>
            <person name="Montmayeur A."/>
            <person name="Murphy C."/>
            <person name="Neiman D."/>
            <person name="Pearson M."/>
            <person name="Priest M."/>
            <person name="Roberts A."/>
            <person name="Saif S."/>
            <person name="Shea T."/>
            <person name="Sisk P."/>
            <person name="Sykes S."/>
            <person name="Wortman J."/>
            <person name="Nusbaum C."/>
            <person name="Birren B."/>
        </authorList>
    </citation>
    <scope>NUCLEOTIDE SEQUENCE [LARGE SCALE GENOMIC DNA]</scope>
    <source>
        <strain evidence="1 2">VS20</strain>
    </source>
</reference>
<dbReference type="RefSeq" id="XP_008616849.1">
    <property type="nucleotide sequence ID" value="XM_008618627.1"/>
</dbReference>
<dbReference type="EMBL" id="JH767181">
    <property type="protein sequence ID" value="EQC29783.1"/>
    <property type="molecule type" value="Genomic_DNA"/>
</dbReference>
<evidence type="ECO:0000313" key="2">
    <source>
        <dbReference type="Proteomes" id="UP000030762"/>
    </source>
</evidence>
<organism evidence="1 2">
    <name type="scientific">Saprolegnia diclina (strain VS20)</name>
    <dbReference type="NCBI Taxonomy" id="1156394"/>
    <lineage>
        <taxon>Eukaryota</taxon>
        <taxon>Sar</taxon>
        <taxon>Stramenopiles</taxon>
        <taxon>Oomycota</taxon>
        <taxon>Saprolegniomycetes</taxon>
        <taxon>Saprolegniales</taxon>
        <taxon>Saprolegniaceae</taxon>
        <taxon>Saprolegnia</taxon>
    </lineage>
</organism>
<dbReference type="AlphaFoldDB" id="T0RC36"/>
<protein>
    <submittedName>
        <fullName evidence="1">Uncharacterized protein</fullName>
    </submittedName>
</protein>
<dbReference type="InParanoid" id="T0RC36"/>
<gene>
    <name evidence="1" type="ORF">SDRG_12554</name>
</gene>